<feature type="transmembrane region" description="Helical" evidence="1">
    <location>
        <begin position="115"/>
        <end position="135"/>
    </location>
</feature>
<dbReference type="GeneID" id="98299559"/>
<keyword evidence="1" id="KW-1133">Transmembrane helix</keyword>
<feature type="transmembrane region" description="Helical" evidence="1">
    <location>
        <begin position="39"/>
        <end position="59"/>
    </location>
</feature>
<evidence type="ECO:0000313" key="2">
    <source>
        <dbReference type="EMBL" id="KFI83251.1"/>
    </source>
</evidence>
<feature type="transmembrane region" description="Helical" evidence="1">
    <location>
        <begin position="79"/>
        <end position="95"/>
    </location>
</feature>
<dbReference type="eggNOG" id="ENOG5032122">
    <property type="taxonomic scope" value="Bacteria"/>
</dbReference>
<comment type="caution">
    <text evidence="2">The sequence shown here is derived from an EMBL/GenBank/DDBJ whole genome shotgun (WGS) entry which is preliminary data.</text>
</comment>
<evidence type="ECO:0000256" key="1">
    <source>
        <dbReference type="SAM" id="Phobius"/>
    </source>
</evidence>
<name>A0A087CJ01_9BIFI</name>
<gene>
    <name evidence="2" type="ORF">BPSY_0346</name>
</gene>
<dbReference type="AlphaFoldDB" id="A0A087CJ01"/>
<reference evidence="2 3" key="1">
    <citation type="submission" date="2014-03" db="EMBL/GenBank/DDBJ databases">
        <title>Genomics of Bifidobacteria.</title>
        <authorList>
            <person name="Ventura M."/>
            <person name="Milani C."/>
            <person name="Lugli G.A."/>
        </authorList>
    </citation>
    <scope>NUCLEOTIDE SEQUENCE [LARGE SCALE GENOMIC DNA]</scope>
    <source>
        <strain evidence="2 3">LMG 21775</strain>
    </source>
</reference>
<dbReference type="STRING" id="218140.BPSY_0346"/>
<protein>
    <submittedName>
        <fullName evidence="2">Uncharacterized protein</fullName>
    </submittedName>
</protein>
<proteinExistence type="predicted"/>
<accession>A0A087CJ01</accession>
<dbReference type="EMBL" id="JGZI01000007">
    <property type="protein sequence ID" value="KFI83251.1"/>
    <property type="molecule type" value="Genomic_DNA"/>
</dbReference>
<keyword evidence="3" id="KW-1185">Reference proteome</keyword>
<feature type="transmembrane region" description="Helical" evidence="1">
    <location>
        <begin position="12"/>
        <end position="33"/>
    </location>
</feature>
<dbReference type="Proteomes" id="UP000029050">
    <property type="component" value="Unassembled WGS sequence"/>
</dbReference>
<dbReference type="RefSeq" id="WP_033495568.1">
    <property type="nucleotide sequence ID" value="NZ_JGZI01000007.1"/>
</dbReference>
<evidence type="ECO:0000313" key="3">
    <source>
        <dbReference type="Proteomes" id="UP000029050"/>
    </source>
</evidence>
<dbReference type="OrthoDB" id="9919499at2"/>
<keyword evidence="1" id="KW-0472">Membrane</keyword>
<sequence length="141" mass="15802">MYDFFQRHRFIEGLCGWAVLMILVGVFAALVGGNVLFPIWRVPLFLNFFALGGFAYVNVTGEPADNRMGIADWLNRIQWINGLGLLLHGTIGFYARNGTRQIVPSLWRAPVGDVVITLGIYILLFTGATALAWIVKHNRNH</sequence>
<organism evidence="2 3">
    <name type="scientific">Bifidobacterium psychraerophilum</name>
    <dbReference type="NCBI Taxonomy" id="218140"/>
    <lineage>
        <taxon>Bacteria</taxon>
        <taxon>Bacillati</taxon>
        <taxon>Actinomycetota</taxon>
        <taxon>Actinomycetes</taxon>
        <taxon>Bifidobacteriales</taxon>
        <taxon>Bifidobacteriaceae</taxon>
        <taxon>Bifidobacterium</taxon>
    </lineage>
</organism>
<keyword evidence="1" id="KW-0812">Transmembrane</keyword>